<keyword evidence="2" id="KW-1185">Reference proteome</keyword>
<gene>
    <name evidence="1" type="ORF">Q4T40_06315</name>
</gene>
<evidence type="ECO:0000313" key="2">
    <source>
        <dbReference type="Proteomes" id="UP001254848"/>
    </source>
</evidence>
<accession>A0ABU3NVK1</accession>
<reference evidence="1 2" key="1">
    <citation type="submission" date="2023-07" db="EMBL/GenBank/DDBJ databases">
        <title>The novel representative of Negativicutes class, Anaeroselena agilis gen. nov. sp. nov.</title>
        <authorList>
            <person name="Prokofeva M.I."/>
            <person name="Elcheninov A.G."/>
            <person name="Klyukina A."/>
            <person name="Kublanov I.V."/>
            <person name="Frolov E.N."/>
            <person name="Podosokorskaya O.A."/>
        </authorList>
    </citation>
    <scope>NUCLEOTIDE SEQUENCE [LARGE SCALE GENOMIC DNA]</scope>
    <source>
        <strain evidence="1 2">4137-cl</strain>
    </source>
</reference>
<dbReference type="EMBL" id="JAUOZS010000001">
    <property type="protein sequence ID" value="MDT8900851.1"/>
    <property type="molecule type" value="Genomic_DNA"/>
</dbReference>
<proteinExistence type="predicted"/>
<evidence type="ECO:0000313" key="1">
    <source>
        <dbReference type="EMBL" id="MDT8900851.1"/>
    </source>
</evidence>
<sequence length="149" mass="16479">MGDLYKEAGGWKGIRKDILEPLAEYQKSLGMNTSFTRLYDAYNKIQGIQKKREEAEKNAKKLPVIGGGGTGQNLTGVSTGTAAATGGKASGGTDRSYSFNPQQYNYGVNDYHYYLGRLGGYDVLNRGQGLYGLQPWYSDKALPYQTRKW</sequence>
<dbReference type="Proteomes" id="UP001254848">
    <property type="component" value="Unassembled WGS sequence"/>
</dbReference>
<protein>
    <submittedName>
        <fullName evidence="1">Uncharacterized protein</fullName>
    </submittedName>
</protein>
<name>A0ABU3NVK1_9FIRM</name>
<organism evidence="1 2">
    <name type="scientific">Anaeroselena agilis</name>
    <dbReference type="NCBI Taxonomy" id="3063788"/>
    <lineage>
        <taxon>Bacteria</taxon>
        <taxon>Bacillati</taxon>
        <taxon>Bacillota</taxon>
        <taxon>Negativicutes</taxon>
        <taxon>Acetonemataceae</taxon>
        <taxon>Anaeroselena</taxon>
    </lineage>
</organism>
<dbReference type="RefSeq" id="WP_413779384.1">
    <property type="nucleotide sequence ID" value="NZ_JAUOZS010000001.1"/>
</dbReference>
<comment type="caution">
    <text evidence="1">The sequence shown here is derived from an EMBL/GenBank/DDBJ whole genome shotgun (WGS) entry which is preliminary data.</text>
</comment>